<dbReference type="PROSITE" id="PS50025">
    <property type="entry name" value="LAM_G_DOMAIN"/>
    <property type="match status" value="2"/>
</dbReference>
<feature type="domain" description="Laminin G" evidence="2">
    <location>
        <begin position="110"/>
        <end position="283"/>
    </location>
</feature>
<organism evidence="3 4">
    <name type="scientific">Elysia chlorotica</name>
    <name type="common">Eastern emerald elysia</name>
    <name type="synonym">Sea slug</name>
    <dbReference type="NCBI Taxonomy" id="188477"/>
    <lineage>
        <taxon>Eukaryota</taxon>
        <taxon>Metazoa</taxon>
        <taxon>Spiralia</taxon>
        <taxon>Lophotrochozoa</taxon>
        <taxon>Mollusca</taxon>
        <taxon>Gastropoda</taxon>
        <taxon>Heterobranchia</taxon>
        <taxon>Euthyneura</taxon>
        <taxon>Panpulmonata</taxon>
        <taxon>Sacoglossa</taxon>
        <taxon>Placobranchoidea</taxon>
        <taxon>Plakobranchidae</taxon>
        <taxon>Elysia</taxon>
    </lineage>
</organism>
<dbReference type="Gene3D" id="2.60.120.200">
    <property type="match status" value="2"/>
</dbReference>
<sequence length="483" mass="52605">LEKPLERDLWHAIKIQRTGLYLNVSVQQQGQAEQSKSTRVDVERLGSLKSEPVVAYIGGAPAEIQSGSASWEGCVAGLRVNAGALNLFTPDSAGRGASLCDNHCAARAEPTSAIFNGNGFLHYSGQLGDSTTSVEFAFTTRQQSASLLSVVNNTQRFCLHVMLEGGALKVQSSSDQKSVLYLSSNNIYGDGQTHMVKIEFKESATHITVDGTKDAFQVRSSRPVVERRSLQGVSIGAFVSIDRQLQQDVSRPLIGCISDVSVNGEKLPLSQADEMYNVYQGYCADAQENVWHACRRWTENSSSVVLGNIPLSRAVSLWVSSDAKGPVLRYTRHKSGADSSNDFTVDIVLESDELTVTINDSPTKLKRPAGQGSGDFFSVLLLDKPSVSTVEVYVWGQKVELVYLRNWLWLAQASDADQPHSLVLAGLDPSGQQTGHEAQRFTGSLSRLVIEDRYRDLSLFTASHNITSCQRQLSGAQLTDVNS</sequence>
<keyword evidence="1" id="KW-1015">Disulfide bond</keyword>
<dbReference type="EMBL" id="RQTK01000012">
    <property type="protein sequence ID" value="RUS91390.1"/>
    <property type="molecule type" value="Genomic_DNA"/>
</dbReference>
<keyword evidence="4" id="KW-1185">Reference proteome</keyword>
<feature type="non-terminal residue" evidence="3">
    <location>
        <position position="1"/>
    </location>
</feature>
<dbReference type="PANTHER" id="PTHR15036:SF49">
    <property type="entry name" value="AXOTACTIN"/>
    <property type="match status" value="1"/>
</dbReference>
<reference evidence="3 4" key="1">
    <citation type="submission" date="2019-01" db="EMBL/GenBank/DDBJ databases">
        <title>A draft genome assembly of the solar-powered sea slug Elysia chlorotica.</title>
        <authorList>
            <person name="Cai H."/>
            <person name="Li Q."/>
            <person name="Fang X."/>
            <person name="Li J."/>
            <person name="Curtis N.E."/>
            <person name="Altenburger A."/>
            <person name="Shibata T."/>
            <person name="Feng M."/>
            <person name="Maeda T."/>
            <person name="Schwartz J.A."/>
            <person name="Shigenobu S."/>
            <person name="Lundholm N."/>
            <person name="Nishiyama T."/>
            <person name="Yang H."/>
            <person name="Hasebe M."/>
            <person name="Li S."/>
            <person name="Pierce S.K."/>
            <person name="Wang J."/>
        </authorList>
    </citation>
    <scope>NUCLEOTIDE SEQUENCE [LARGE SCALE GENOMIC DNA]</scope>
    <source>
        <strain evidence="3">EC2010</strain>
        <tissue evidence="3">Whole organism of an adult</tissue>
    </source>
</reference>
<dbReference type="CDD" id="cd00110">
    <property type="entry name" value="LamG"/>
    <property type="match status" value="1"/>
</dbReference>
<dbReference type="InterPro" id="IPR001791">
    <property type="entry name" value="Laminin_G"/>
</dbReference>
<evidence type="ECO:0000313" key="4">
    <source>
        <dbReference type="Proteomes" id="UP000271974"/>
    </source>
</evidence>
<dbReference type="AlphaFoldDB" id="A0A433UBX8"/>
<dbReference type="InterPro" id="IPR013320">
    <property type="entry name" value="ConA-like_dom_sf"/>
</dbReference>
<feature type="domain" description="Laminin G" evidence="2">
    <location>
        <begin position="1"/>
        <end position="104"/>
    </location>
</feature>
<feature type="disulfide bond" evidence="1">
    <location>
        <begin position="256"/>
        <end position="283"/>
    </location>
</feature>
<dbReference type="SMART" id="SM00282">
    <property type="entry name" value="LamG"/>
    <property type="match status" value="1"/>
</dbReference>
<evidence type="ECO:0000259" key="2">
    <source>
        <dbReference type="PROSITE" id="PS50025"/>
    </source>
</evidence>
<proteinExistence type="predicted"/>
<dbReference type="GO" id="GO:0016020">
    <property type="term" value="C:membrane"/>
    <property type="evidence" value="ECO:0007669"/>
    <property type="project" value="UniProtKB-SubCell"/>
</dbReference>
<dbReference type="PANTHER" id="PTHR15036">
    <property type="entry name" value="PIKACHURIN-LIKE PROTEIN"/>
    <property type="match status" value="1"/>
</dbReference>
<dbReference type="STRING" id="188477.A0A433UBX8"/>
<evidence type="ECO:0000256" key="1">
    <source>
        <dbReference type="PROSITE-ProRule" id="PRU00122"/>
    </source>
</evidence>
<comment type="caution">
    <text evidence="3">The sequence shown here is derived from an EMBL/GenBank/DDBJ whole genome shotgun (WGS) entry which is preliminary data.</text>
</comment>
<gene>
    <name evidence="3" type="ORF">EGW08_000820</name>
</gene>
<evidence type="ECO:0000313" key="3">
    <source>
        <dbReference type="EMBL" id="RUS91390.1"/>
    </source>
</evidence>
<accession>A0A433UBX8</accession>
<name>A0A433UBX8_ELYCH</name>
<dbReference type="InterPro" id="IPR050372">
    <property type="entry name" value="Neurexin-related_CASP"/>
</dbReference>
<dbReference type="Pfam" id="PF02210">
    <property type="entry name" value="Laminin_G_2"/>
    <property type="match status" value="1"/>
</dbReference>
<dbReference type="Proteomes" id="UP000271974">
    <property type="component" value="Unassembled WGS sequence"/>
</dbReference>
<dbReference type="SUPFAM" id="SSF49899">
    <property type="entry name" value="Concanavalin A-like lectins/glucanases"/>
    <property type="match status" value="2"/>
</dbReference>
<dbReference type="OrthoDB" id="6115035at2759"/>
<protein>
    <recommendedName>
        <fullName evidence="2">Laminin G domain-containing protein</fullName>
    </recommendedName>
</protein>
<comment type="caution">
    <text evidence="1">Lacks conserved residue(s) required for the propagation of feature annotation.</text>
</comment>